<dbReference type="EMBL" id="SOZE01000001">
    <property type="protein sequence ID" value="TFF40745.1"/>
    <property type="molecule type" value="Genomic_DNA"/>
</dbReference>
<protein>
    <submittedName>
        <fullName evidence="3">Glycosyltransferase</fullName>
    </submittedName>
</protein>
<dbReference type="Proteomes" id="UP000297540">
    <property type="component" value="Unassembled WGS sequence"/>
</dbReference>
<feature type="domain" description="Glycosyltransferase family 28 N-terminal" evidence="1">
    <location>
        <begin position="4"/>
        <end position="137"/>
    </location>
</feature>
<dbReference type="InterPro" id="IPR050426">
    <property type="entry name" value="Glycosyltransferase_28"/>
</dbReference>
<dbReference type="InterPro" id="IPR010610">
    <property type="entry name" value="EryCIII-like_C"/>
</dbReference>
<dbReference type="Pfam" id="PF06722">
    <property type="entry name" value="EryCIII-like_C"/>
    <property type="match status" value="1"/>
</dbReference>
<sequence>MNIGIFTYGTRGDVQPYIALALGLMQKGHQVMIAAPENFKELVEEYGINFHALYGNAETMMNSAEGQCVLQTENTIKLMQYFFKVLHDIRVPLRESYKAGFYKVDCIIANAATLPITSALAEKQGKKIALTYFMPPVVPTTELPLGDFDFLNFPWYNKLTYKLAHLFFWKFVKQETNEWRRELGLPILKENLLTHVEKQKPLDLYCISPALIPQPKDWESHHKITGFLTVPERVPIIADDESVMELNNWLQQGAPPVYMGFGSNGVGNTEKFVAIINQILSSTTERILFCKGWSVFGDLPRHPNLFVAKYVNHAQILPKCKAGIFHGGAGTLAAMLRYNLPVIIISFYTDQPTWGKIIERKQLGVHIPVKKLTTDKLISAIGKVQSAAIRANVEMISQQIRNEDGLKRAVEEMEVFFGKYNQA</sequence>
<dbReference type="AlphaFoldDB" id="A0A4Y8SPW9"/>
<dbReference type="FunFam" id="3.40.50.2000:FF:000009">
    <property type="entry name" value="Sterol 3-beta-glucosyltransferase UGT80A2"/>
    <property type="match status" value="1"/>
</dbReference>
<dbReference type="Pfam" id="PF03033">
    <property type="entry name" value="Glyco_transf_28"/>
    <property type="match status" value="1"/>
</dbReference>
<evidence type="ECO:0000313" key="4">
    <source>
        <dbReference type="Proteomes" id="UP000297540"/>
    </source>
</evidence>
<dbReference type="PANTHER" id="PTHR48050">
    <property type="entry name" value="STEROL 3-BETA-GLUCOSYLTRANSFERASE"/>
    <property type="match status" value="1"/>
</dbReference>
<dbReference type="OrthoDB" id="764352at2"/>
<comment type="caution">
    <text evidence="3">The sequence shown here is derived from an EMBL/GenBank/DDBJ whole genome shotgun (WGS) entry which is preliminary data.</text>
</comment>
<dbReference type="GO" id="GO:0033072">
    <property type="term" value="P:vancomycin biosynthetic process"/>
    <property type="evidence" value="ECO:0007669"/>
    <property type="project" value="UniProtKB-ARBA"/>
</dbReference>
<evidence type="ECO:0000313" key="3">
    <source>
        <dbReference type="EMBL" id="TFF40745.1"/>
    </source>
</evidence>
<dbReference type="PANTHER" id="PTHR48050:SF13">
    <property type="entry name" value="STEROL 3-BETA-GLUCOSYLTRANSFERASE UGT80A2"/>
    <property type="match status" value="1"/>
</dbReference>
<feature type="domain" description="Erythromycin biosynthesis protein CIII-like C-terminal" evidence="2">
    <location>
        <begin position="303"/>
        <end position="402"/>
    </location>
</feature>
<reference evidence="3 4" key="1">
    <citation type="journal article" date="2017" name="Int. J. Syst. Evol. Microbiol.">
        <title>Mucilaginibacterpsychrotolerans sp. nov., isolated from peatlands.</title>
        <authorList>
            <person name="Deng Y."/>
            <person name="Shen L."/>
            <person name="Xu B."/>
            <person name="Liu Y."/>
            <person name="Gu Z."/>
            <person name="Liu H."/>
            <person name="Zhou Y."/>
        </authorList>
    </citation>
    <scope>NUCLEOTIDE SEQUENCE [LARGE SCALE GENOMIC DNA]</scope>
    <source>
        <strain evidence="3 4">NH7-4</strain>
    </source>
</reference>
<dbReference type="RefSeq" id="WP_133230411.1">
    <property type="nucleotide sequence ID" value="NZ_SOZE01000001.1"/>
</dbReference>
<dbReference type="GO" id="GO:0008194">
    <property type="term" value="F:UDP-glycosyltransferase activity"/>
    <property type="evidence" value="ECO:0007669"/>
    <property type="project" value="InterPro"/>
</dbReference>
<accession>A0A4Y8SPW9</accession>
<dbReference type="InterPro" id="IPR002213">
    <property type="entry name" value="UDP_glucos_trans"/>
</dbReference>
<dbReference type="Gene3D" id="3.40.50.2000">
    <property type="entry name" value="Glycogen Phosphorylase B"/>
    <property type="match status" value="2"/>
</dbReference>
<keyword evidence="3" id="KW-0808">Transferase</keyword>
<dbReference type="InterPro" id="IPR004276">
    <property type="entry name" value="GlycoTrans_28_N"/>
</dbReference>
<gene>
    <name evidence="3" type="ORF">E2R66_00790</name>
</gene>
<dbReference type="GO" id="GO:0016758">
    <property type="term" value="F:hexosyltransferase activity"/>
    <property type="evidence" value="ECO:0007669"/>
    <property type="project" value="InterPro"/>
</dbReference>
<dbReference type="GO" id="GO:0005975">
    <property type="term" value="P:carbohydrate metabolic process"/>
    <property type="evidence" value="ECO:0007669"/>
    <property type="project" value="InterPro"/>
</dbReference>
<evidence type="ECO:0000259" key="2">
    <source>
        <dbReference type="Pfam" id="PF06722"/>
    </source>
</evidence>
<dbReference type="SUPFAM" id="SSF53756">
    <property type="entry name" value="UDP-Glycosyltransferase/glycogen phosphorylase"/>
    <property type="match status" value="1"/>
</dbReference>
<organism evidence="3 4">
    <name type="scientific">Mucilaginibacter psychrotolerans</name>
    <dbReference type="NCBI Taxonomy" id="1524096"/>
    <lineage>
        <taxon>Bacteria</taxon>
        <taxon>Pseudomonadati</taxon>
        <taxon>Bacteroidota</taxon>
        <taxon>Sphingobacteriia</taxon>
        <taxon>Sphingobacteriales</taxon>
        <taxon>Sphingobacteriaceae</taxon>
        <taxon>Mucilaginibacter</taxon>
    </lineage>
</organism>
<proteinExistence type="predicted"/>
<name>A0A4Y8SPW9_9SPHI</name>
<keyword evidence="4" id="KW-1185">Reference proteome</keyword>
<dbReference type="CDD" id="cd03784">
    <property type="entry name" value="GT1_Gtf-like"/>
    <property type="match status" value="1"/>
</dbReference>
<evidence type="ECO:0000259" key="1">
    <source>
        <dbReference type="Pfam" id="PF03033"/>
    </source>
</evidence>